<dbReference type="AlphaFoldDB" id="B1WNJ5"/>
<name>B1WNJ5_CROS5</name>
<organism evidence="1 2">
    <name type="scientific">Crocosphaera subtropica (strain ATCC 51142 / BH68)</name>
    <name type="common">Cyanothece sp. (strain ATCC 51142)</name>
    <dbReference type="NCBI Taxonomy" id="43989"/>
    <lineage>
        <taxon>Bacteria</taxon>
        <taxon>Bacillati</taxon>
        <taxon>Cyanobacteriota</taxon>
        <taxon>Cyanophyceae</taxon>
        <taxon>Oscillatoriophycideae</taxon>
        <taxon>Chroococcales</taxon>
        <taxon>Aphanothecaceae</taxon>
        <taxon>Crocosphaera</taxon>
        <taxon>Crocosphaera subtropica</taxon>
    </lineage>
</organism>
<dbReference type="OrthoDB" id="9899452at2"/>
<dbReference type="Proteomes" id="UP000001203">
    <property type="component" value="Chromosome circular"/>
</dbReference>
<dbReference type="HOGENOM" id="CLU_3198771_0_0_3"/>
<sequence>MSTLELVNIAYPEFNVTETNPESYYLLRLMNLYGADFNEEEILNF</sequence>
<keyword evidence="2" id="KW-1185">Reference proteome</keyword>
<dbReference type="KEGG" id="cyt:cce_0486"/>
<dbReference type="eggNOG" id="ENOG5032HRT">
    <property type="taxonomic scope" value="Bacteria"/>
</dbReference>
<reference evidence="1 2" key="1">
    <citation type="journal article" date="2008" name="Proc. Natl. Acad. Sci. U.S.A.">
        <title>The genome of Cyanothece 51142, a unicellular diazotrophic cyanobacterium important in the marine nitrogen cycle.</title>
        <authorList>
            <person name="Welsh E.A."/>
            <person name="Liberton M."/>
            <person name="Stoeckel J."/>
            <person name="Loh T."/>
            <person name="Elvitigala T."/>
            <person name="Wang C."/>
            <person name="Wollam A."/>
            <person name="Fulton R.S."/>
            <person name="Clifton S.W."/>
            <person name="Jacobs J.M."/>
            <person name="Aurora R."/>
            <person name="Ghosh B.K."/>
            <person name="Sherman L.A."/>
            <person name="Smith R.D."/>
            <person name="Wilson R.K."/>
            <person name="Pakrasi H.B."/>
        </authorList>
    </citation>
    <scope>NUCLEOTIDE SEQUENCE [LARGE SCALE GENOMIC DNA]</scope>
    <source>
        <strain evidence="2">ATCC 51142 / BH68</strain>
    </source>
</reference>
<accession>B1WNJ5</accession>
<proteinExistence type="predicted"/>
<evidence type="ECO:0000313" key="1">
    <source>
        <dbReference type="EMBL" id="ACB49837.1"/>
    </source>
</evidence>
<gene>
    <name evidence="1" type="ordered locus">cce_0486</name>
</gene>
<dbReference type="STRING" id="43989.cce_0486"/>
<protein>
    <submittedName>
        <fullName evidence="1">Uncharacterized protein</fullName>
    </submittedName>
</protein>
<dbReference type="RefSeq" id="WP_009546570.1">
    <property type="nucleotide sequence ID" value="NC_010546.1"/>
</dbReference>
<dbReference type="EMBL" id="CP000806">
    <property type="protein sequence ID" value="ACB49837.1"/>
    <property type="molecule type" value="Genomic_DNA"/>
</dbReference>
<evidence type="ECO:0000313" key="2">
    <source>
        <dbReference type="Proteomes" id="UP000001203"/>
    </source>
</evidence>